<proteinExistence type="predicted"/>
<keyword evidence="3" id="KW-0808">Transferase</keyword>
<evidence type="ECO:0000256" key="6">
    <source>
        <dbReference type="ARBA" id="ARBA00022786"/>
    </source>
</evidence>
<dbReference type="AlphaFoldDB" id="A0A1D1YQ38"/>
<keyword evidence="6" id="KW-0833">Ubl conjugation pathway</keyword>
<dbReference type="Gene3D" id="3.30.40.10">
    <property type="entry name" value="Zinc/RING finger domain, C3HC4 (zinc finger)"/>
    <property type="match status" value="1"/>
</dbReference>
<reference evidence="11" key="1">
    <citation type="submission" date="2015-07" db="EMBL/GenBank/DDBJ databases">
        <title>Transcriptome Assembly of Anthurium amnicola.</title>
        <authorList>
            <person name="Suzuki J."/>
        </authorList>
    </citation>
    <scope>NUCLEOTIDE SEQUENCE</scope>
</reference>
<evidence type="ECO:0000256" key="1">
    <source>
        <dbReference type="ARBA" id="ARBA00000900"/>
    </source>
</evidence>
<keyword evidence="5 8" id="KW-0863">Zinc-finger</keyword>
<keyword evidence="7" id="KW-0862">Zinc</keyword>
<evidence type="ECO:0000256" key="4">
    <source>
        <dbReference type="ARBA" id="ARBA00022723"/>
    </source>
</evidence>
<dbReference type="SMART" id="SM00184">
    <property type="entry name" value="RING"/>
    <property type="match status" value="1"/>
</dbReference>
<comment type="catalytic activity">
    <reaction evidence="1">
        <text>S-ubiquitinyl-[E2 ubiquitin-conjugating enzyme]-L-cysteine + [acceptor protein]-L-lysine = [E2 ubiquitin-conjugating enzyme]-L-cysteine + N(6)-ubiquitinyl-[acceptor protein]-L-lysine.</text>
        <dbReference type="EC" id="2.3.2.27"/>
    </reaction>
</comment>
<accession>A0A1D1YQ38</accession>
<feature type="region of interest" description="Disordered" evidence="9">
    <location>
        <begin position="115"/>
        <end position="150"/>
    </location>
</feature>
<dbReference type="GO" id="GO:0008270">
    <property type="term" value="F:zinc ion binding"/>
    <property type="evidence" value="ECO:0007669"/>
    <property type="project" value="UniProtKB-KW"/>
</dbReference>
<dbReference type="GO" id="GO:0016874">
    <property type="term" value="F:ligase activity"/>
    <property type="evidence" value="ECO:0007669"/>
    <property type="project" value="UniProtKB-KW"/>
</dbReference>
<dbReference type="PANTHER" id="PTHR22937:SF122">
    <property type="entry name" value="RING-TYPE E3 UBIQUITIN TRANSFERASE"/>
    <property type="match status" value="1"/>
</dbReference>
<evidence type="ECO:0000256" key="3">
    <source>
        <dbReference type="ARBA" id="ARBA00022679"/>
    </source>
</evidence>
<keyword evidence="4" id="KW-0479">Metal-binding</keyword>
<dbReference type="InterPro" id="IPR045191">
    <property type="entry name" value="MBR1/2-like"/>
</dbReference>
<feature type="compositionally biased region" description="Basic residues" evidence="9">
    <location>
        <begin position="1"/>
        <end position="12"/>
    </location>
</feature>
<organism evidence="11">
    <name type="scientific">Anthurium amnicola</name>
    <dbReference type="NCBI Taxonomy" id="1678845"/>
    <lineage>
        <taxon>Eukaryota</taxon>
        <taxon>Viridiplantae</taxon>
        <taxon>Streptophyta</taxon>
        <taxon>Embryophyta</taxon>
        <taxon>Tracheophyta</taxon>
        <taxon>Spermatophyta</taxon>
        <taxon>Magnoliopsida</taxon>
        <taxon>Liliopsida</taxon>
        <taxon>Araceae</taxon>
        <taxon>Pothoideae</taxon>
        <taxon>Potheae</taxon>
        <taxon>Anthurium</taxon>
    </lineage>
</organism>
<name>A0A1D1YQ38_9ARAE</name>
<evidence type="ECO:0000256" key="9">
    <source>
        <dbReference type="SAM" id="MobiDB-lite"/>
    </source>
</evidence>
<dbReference type="SUPFAM" id="SSF57850">
    <property type="entry name" value="RING/U-box"/>
    <property type="match status" value="1"/>
</dbReference>
<evidence type="ECO:0000256" key="7">
    <source>
        <dbReference type="ARBA" id="ARBA00022833"/>
    </source>
</evidence>
<dbReference type="InterPro" id="IPR013083">
    <property type="entry name" value="Znf_RING/FYVE/PHD"/>
</dbReference>
<feature type="region of interest" description="Disordered" evidence="9">
    <location>
        <begin position="57"/>
        <end position="78"/>
    </location>
</feature>
<evidence type="ECO:0000256" key="8">
    <source>
        <dbReference type="PROSITE-ProRule" id="PRU00175"/>
    </source>
</evidence>
<feature type="compositionally biased region" description="Basic residues" evidence="9">
    <location>
        <begin position="119"/>
        <end position="133"/>
    </location>
</feature>
<gene>
    <name evidence="11" type="primary">BB_5</name>
    <name evidence="11" type="ORF">g.22207</name>
</gene>
<dbReference type="Pfam" id="PF13639">
    <property type="entry name" value="zf-RING_2"/>
    <property type="match status" value="1"/>
</dbReference>
<dbReference type="EMBL" id="GDJX01011194">
    <property type="protein sequence ID" value="JAT56742.1"/>
    <property type="molecule type" value="Transcribed_RNA"/>
</dbReference>
<keyword evidence="11" id="KW-0436">Ligase</keyword>
<feature type="domain" description="RING-type" evidence="10">
    <location>
        <begin position="347"/>
        <end position="388"/>
    </location>
</feature>
<feature type="non-terminal residue" evidence="11">
    <location>
        <position position="1"/>
    </location>
</feature>
<dbReference type="InterPro" id="IPR001841">
    <property type="entry name" value="Znf_RING"/>
</dbReference>
<protein>
    <recommendedName>
        <fullName evidence="2">RING-type E3 ubiquitin transferase</fullName>
        <ecNumber evidence="2">2.3.2.27</ecNumber>
    </recommendedName>
</protein>
<evidence type="ECO:0000313" key="11">
    <source>
        <dbReference type="EMBL" id="JAT56742.1"/>
    </source>
</evidence>
<dbReference type="GO" id="GO:0061630">
    <property type="term" value="F:ubiquitin protein ligase activity"/>
    <property type="evidence" value="ECO:0007669"/>
    <property type="project" value="UniProtKB-EC"/>
</dbReference>
<dbReference type="EC" id="2.3.2.27" evidence="2"/>
<evidence type="ECO:0000256" key="2">
    <source>
        <dbReference type="ARBA" id="ARBA00012483"/>
    </source>
</evidence>
<dbReference type="PROSITE" id="PS50089">
    <property type="entry name" value="ZF_RING_2"/>
    <property type="match status" value="1"/>
</dbReference>
<evidence type="ECO:0000259" key="10">
    <source>
        <dbReference type="PROSITE" id="PS50089"/>
    </source>
</evidence>
<dbReference type="PANTHER" id="PTHR22937">
    <property type="entry name" value="E3 UBIQUITIN-PROTEIN LIGASE RNF165"/>
    <property type="match status" value="1"/>
</dbReference>
<evidence type="ECO:0000256" key="5">
    <source>
        <dbReference type="ARBA" id="ARBA00022771"/>
    </source>
</evidence>
<feature type="region of interest" description="Disordered" evidence="9">
    <location>
        <begin position="1"/>
        <end position="45"/>
    </location>
</feature>
<sequence>PPHTPHPHRPRRPPTSTRAGGRRLPMAAAAEENEKGGAGGATRRLRRLLLLSARRGPDRPLLVSTPPSSGREGGSGSGSAALFRGLGCASASAALAYAPAPPPSSAAAVVRASADWQARRSRGRRKNGKVPRKKDRDRVQHCAPPLPPRPLHSRRTAVAADLWCATGISFAAAADDSVDCVVPSHQRHWLPSEGKGGRVADGERALQRERPCIVRRDGGRNLEQLSSLLDSNPESALAVPPVDSDLMLPAHRHHLRRFHGSRGGLEEIMMLQSGLLLGGMDVYDQYRDWRLDVDNMSYEELLELGDKIGHVNTGLREEEIFQCLTKKKHSIFVDPLIEFSTQMERICSICQEEYTTDDEVGKLECGHCYHIHCIRQWLLQKNVCPVCKIAAGRS</sequence>